<evidence type="ECO:0000313" key="2">
    <source>
        <dbReference type="Proteomes" id="UP000187283"/>
    </source>
</evidence>
<keyword evidence="2" id="KW-1185">Reference proteome</keyword>
<evidence type="ECO:0000313" key="1">
    <source>
        <dbReference type="EMBL" id="OMJ25310.1"/>
    </source>
</evidence>
<dbReference type="AlphaFoldDB" id="A0A1R1YEK1"/>
<proteinExistence type="predicted"/>
<sequence length="71" mass="8008">MDQHYMQIIQDLSDKVNATNAQREHQGINQEQTMGVVAPQDIIYGCPKFIPMNYQPPPLNDAAPPNVKKTD</sequence>
<dbReference type="EMBL" id="LSSN01000192">
    <property type="protein sequence ID" value="OMJ25310.1"/>
    <property type="molecule type" value="Genomic_DNA"/>
</dbReference>
<reference evidence="1 2" key="1">
    <citation type="submission" date="2017-01" db="EMBL/GenBank/DDBJ databases">
        <authorList>
            <person name="Mah S.A."/>
            <person name="Swanson W.J."/>
            <person name="Moy G.W."/>
            <person name="Vacquier V.D."/>
        </authorList>
    </citation>
    <scope>NUCLEOTIDE SEQUENCE [LARGE SCALE GENOMIC DNA]</scope>
    <source>
        <strain evidence="1 2">GSMNP</strain>
    </source>
</reference>
<gene>
    <name evidence="1" type="ORF">AYI70_g981</name>
</gene>
<name>A0A1R1YEK1_9FUNG</name>
<protein>
    <submittedName>
        <fullName evidence="1">Uncharacterized protein</fullName>
    </submittedName>
</protein>
<organism evidence="1 2">
    <name type="scientific">Smittium culicis</name>
    <dbReference type="NCBI Taxonomy" id="133412"/>
    <lineage>
        <taxon>Eukaryota</taxon>
        <taxon>Fungi</taxon>
        <taxon>Fungi incertae sedis</taxon>
        <taxon>Zoopagomycota</taxon>
        <taxon>Kickxellomycotina</taxon>
        <taxon>Harpellomycetes</taxon>
        <taxon>Harpellales</taxon>
        <taxon>Legeriomycetaceae</taxon>
        <taxon>Smittium</taxon>
    </lineage>
</organism>
<dbReference type="Proteomes" id="UP000187283">
    <property type="component" value="Unassembled WGS sequence"/>
</dbReference>
<accession>A0A1R1YEK1</accession>
<comment type="caution">
    <text evidence="1">The sequence shown here is derived from an EMBL/GenBank/DDBJ whole genome shotgun (WGS) entry which is preliminary data.</text>
</comment>